<dbReference type="Proteomes" id="UP000600214">
    <property type="component" value="Unassembled WGS sequence"/>
</dbReference>
<comment type="caution">
    <text evidence="5">The sequence shown here is derived from an EMBL/GenBank/DDBJ whole genome shotgun (WGS) entry which is preliminary data.</text>
</comment>
<name>A0ABQ1YSL9_9BACT</name>
<accession>A0ABQ1YSL9</accession>
<organism evidence="5 6">
    <name type="scientific">Dyadobacter endophyticus</name>
    <dbReference type="NCBI Taxonomy" id="1749036"/>
    <lineage>
        <taxon>Bacteria</taxon>
        <taxon>Pseudomonadati</taxon>
        <taxon>Bacteroidota</taxon>
        <taxon>Cytophagia</taxon>
        <taxon>Cytophagales</taxon>
        <taxon>Spirosomataceae</taxon>
        <taxon>Dyadobacter</taxon>
    </lineage>
</organism>
<evidence type="ECO:0000259" key="4">
    <source>
        <dbReference type="PROSITE" id="PS51118"/>
    </source>
</evidence>
<gene>
    <name evidence="5" type="ORF">GCM10007423_28600</name>
</gene>
<reference evidence="6" key="1">
    <citation type="journal article" date="2019" name="Int. J. Syst. Evol. Microbiol.">
        <title>The Global Catalogue of Microorganisms (GCM) 10K type strain sequencing project: providing services to taxonomists for standard genome sequencing and annotation.</title>
        <authorList>
            <consortium name="The Broad Institute Genomics Platform"/>
            <consortium name="The Broad Institute Genome Sequencing Center for Infectious Disease"/>
            <person name="Wu L."/>
            <person name="Ma J."/>
        </authorList>
    </citation>
    <scope>NUCLEOTIDE SEQUENCE [LARGE SCALE GENOMIC DNA]</scope>
    <source>
        <strain evidence="6">CGMCC 1.15288</strain>
    </source>
</reference>
<dbReference type="SUPFAM" id="SSF46785">
    <property type="entry name" value="Winged helix' DNA-binding domain"/>
    <property type="match status" value="1"/>
</dbReference>
<dbReference type="PANTHER" id="PTHR33204">
    <property type="entry name" value="TRANSCRIPTIONAL REGULATOR, MARR FAMILY"/>
    <property type="match status" value="1"/>
</dbReference>
<protein>
    <recommendedName>
        <fullName evidence="4">HTH hxlR-type domain-containing protein</fullName>
    </recommendedName>
</protein>
<keyword evidence="6" id="KW-1185">Reference proteome</keyword>
<feature type="domain" description="HTH hxlR-type" evidence="4">
    <location>
        <begin position="27"/>
        <end position="125"/>
    </location>
</feature>
<dbReference type="InterPro" id="IPR002577">
    <property type="entry name" value="HTH_HxlR"/>
</dbReference>
<dbReference type="Gene3D" id="1.10.10.10">
    <property type="entry name" value="Winged helix-like DNA-binding domain superfamily/Winged helix DNA-binding domain"/>
    <property type="match status" value="1"/>
</dbReference>
<dbReference type="InterPro" id="IPR036390">
    <property type="entry name" value="WH_DNA-bd_sf"/>
</dbReference>
<evidence type="ECO:0000313" key="5">
    <source>
        <dbReference type="EMBL" id="GGH36338.1"/>
    </source>
</evidence>
<dbReference type="PROSITE" id="PS51118">
    <property type="entry name" value="HTH_HXLR"/>
    <property type="match status" value="1"/>
</dbReference>
<dbReference type="PANTHER" id="PTHR33204:SF29">
    <property type="entry name" value="TRANSCRIPTIONAL REGULATOR"/>
    <property type="match status" value="1"/>
</dbReference>
<evidence type="ECO:0000256" key="3">
    <source>
        <dbReference type="ARBA" id="ARBA00023163"/>
    </source>
</evidence>
<dbReference type="InterPro" id="IPR036388">
    <property type="entry name" value="WH-like_DNA-bd_sf"/>
</dbReference>
<dbReference type="Pfam" id="PF01638">
    <property type="entry name" value="HxlR"/>
    <property type="match status" value="1"/>
</dbReference>
<keyword evidence="3" id="KW-0804">Transcription</keyword>
<keyword evidence="1" id="KW-0805">Transcription regulation</keyword>
<keyword evidence="2" id="KW-0238">DNA-binding</keyword>
<dbReference type="EMBL" id="BMIA01000002">
    <property type="protein sequence ID" value="GGH36338.1"/>
    <property type="molecule type" value="Genomic_DNA"/>
</dbReference>
<evidence type="ECO:0000256" key="2">
    <source>
        <dbReference type="ARBA" id="ARBA00023125"/>
    </source>
</evidence>
<evidence type="ECO:0000313" key="6">
    <source>
        <dbReference type="Proteomes" id="UP000600214"/>
    </source>
</evidence>
<proteinExistence type="predicted"/>
<sequence>MGVNKTIMTNLFISDMYQRKTPEDLQCGITIAMKVFGAKWKPCLLDAIQRGFRRPSEMHREIRGATPRVLDMQLRELEVSGIVEKRQSAGFPLYTEYTLTDIGRSIMPVIDRINEWGLMHKELLREVDLQSMSL</sequence>
<evidence type="ECO:0000256" key="1">
    <source>
        <dbReference type="ARBA" id="ARBA00023015"/>
    </source>
</evidence>